<evidence type="ECO:0000256" key="2">
    <source>
        <dbReference type="ARBA" id="ARBA00034247"/>
    </source>
</evidence>
<dbReference type="PROSITE" id="PS50887">
    <property type="entry name" value="GGDEF"/>
    <property type="match status" value="1"/>
</dbReference>
<keyword evidence="3" id="KW-0472">Membrane</keyword>
<dbReference type="Proteomes" id="UP001431449">
    <property type="component" value="Unassembled WGS sequence"/>
</dbReference>
<comment type="catalytic activity">
    <reaction evidence="2">
        <text>2 GTP = 3',3'-c-di-GMP + 2 diphosphate</text>
        <dbReference type="Rhea" id="RHEA:24898"/>
        <dbReference type="ChEBI" id="CHEBI:33019"/>
        <dbReference type="ChEBI" id="CHEBI:37565"/>
        <dbReference type="ChEBI" id="CHEBI:58805"/>
        <dbReference type="EC" id="2.7.7.65"/>
    </reaction>
</comment>
<dbReference type="RefSeq" id="WP_248211341.1">
    <property type="nucleotide sequence ID" value="NZ_JALNMH010000017.1"/>
</dbReference>
<feature type="domain" description="GGDEF" evidence="4">
    <location>
        <begin position="206"/>
        <end position="348"/>
    </location>
</feature>
<evidence type="ECO:0000256" key="1">
    <source>
        <dbReference type="ARBA" id="ARBA00012528"/>
    </source>
</evidence>
<dbReference type="SUPFAM" id="SSF55073">
    <property type="entry name" value="Nucleotide cyclase"/>
    <property type="match status" value="1"/>
</dbReference>
<dbReference type="Gene3D" id="3.30.70.270">
    <property type="match status" value="1"/>
</dbReference>
<sequence length="348" mass="37110">MLDSVVAVLALGLACVLAVSFHRYRAAQLSLVLALMAAALAFGEAREIFAAQRFGPLLLLVCAAMSEPRLASRRHAALLAAILLIVGPVMLAPPRLFEAMGDAAAFPLGGQAPRVSGFVFCFVASMVCLGRWVWRGQPIDLGLTLALLPAAAAVGRGQSAGVLYLAAAVLIIVAILYHSYRMAFIDTLTGLPNRRALDETLSRLSGPFSLAMIDIDHFKGFNDTYGHDAGDIVLREVGGLLRRHGGGNVFRYGGEEFCAVFPRGDLRSAMRTLEGARGAVEAARVAVPAPRKRRSEQAAAATKDVSVTISAGCADRGEERRSAGEVLKLADQALYKAKEKGRNRVEKR</sequence>
<feature type="transmembrane region" description="Helical" evidence="3">
    <location>
        <begin position="28"/>
        <end position="45"/>
    </location>
</feature>
<dbReference type="PANTHER" id="PTHR45138">
    <property type="entry name" value="REGULATORY COMPONENTS OF SENSORY TRANSDUCTION SYSTEM"/>
    <property type="match status" value="1"/>
</dbReference>
<keyword evidence="6" id="KW-1185">Reference proteome</keyword>
<dbReference type="Pfam" id="PF00990">
    <property type="entry name" value="GGDEF"/>
    <property type="match status" value="1"/>
</dbReference>
<comment type="caution">
    <text evidence="5">The sequence shown here is derived from an EMBL/GenBank/DDBJ whole genome shotgun (WGS) entry which is preliminary data.</text>
</comment>
<evidence type="ECO:0000256" key="3">
    <source>
        <dbReference type="SAM" id="Phobius"/>
    </source>
</evidence>
<organism evidence="5 6">
    <name type="scientific">Pseudomarimonas salicorniae</name>
    <dbReference type="NCBI Taxonomy" id="2933270"/>
    <lineage>
        <taxon>Bacteria</taxon>
        <taxon>Pseudomonadati</taxon>
        <taxon>Pseudomonadota</taxon>
        <taxon>Gammaproteobacteria</taxon>
        <taxon>Lysobacterales</taxon>
        <taxon>Lysobacteraceae</taxon>
        <taxon>Pseudomarimonas</taxon>
    </lineage>
</organism>
<name>A0ABT0GN30_9GAMM</name>
<dbReference type="SMART" id="SM00267">
    <property type="entry name" value="GGDEF"/>
    <property type="match status" value="1"/>
</dbReference>
<reference evidence="5" key="1">
    <citation type="submission" date="2022-04" db="EMBL/GenBank/DDBJ databases">
        <title>Lysobacter sp. CAU 1642 isolated from sea sand.</title>
        <authorList>
            <person name="Kim W."/>
        </authorList>
    </citation>
    <scope>NUCLEOTIDE SEQUENCE</scope>
    <source>
        <strain evidence="5">CAU 1642</strain>
    </source>
</reference>
<dbReference type="EMBL" id="JALNMH010000017">
    <property type="protein sequence ID" value="MCK7595407.1"/>
    <property type="molecule type" value="Genomic_DNA"/>
</dbReference>
<keyword evidence="3" id="KW-0812">Transmembrane</keyword>
<protein>
    <recommendedName>
        <fullName evidence="1">diguanylate cyclase</fullName>
        <ecNumber evidence="1">2.7.7.65</ecNumber>
    </recommendedName>
</protein>
<dbReference type="InterPro" id="IPR029787">
    <property type="entry name" value="Nucleotide_cyclase"/>
</dbReference>
<dbReference type="EC" id="2.7.7.65" evidence="1"/>
<accession>A0ABT0GN30</accession>
<evidence type="ECO:0000313" key="6">
    <source>
        <dbReference type="Proteomes" id="UP001431449"/>
    </source>
</evidence>
<keyword evidence="3" id="KW-1133">Transmembrane helix</keyword>
<feature type="transmembrane region" description="Helical" evidence="3">
    <location>
        <begin position="76"/>
        <end position="97"/>
    </location>
</feature>
<dbReference type="InterPro" id="IPR050469">
    <property type="entry name" value="Diguanylate_Cyclase"/>
</dbReference>
<gene>
    <name evidence="5" type="ORF">M0G41_17240</name>
</gene>
<proteinExistence type="predicted"/>
<dbReference type="PANTHER" id="PTHR45138:SF9">
    <property type="entry name" value="DIGUANYLATE CYCLASE DGCM-RELATED"/>
    <property type="match status" value="1"/>
</dbReference>
<dbReference type="InterPro" id="IPR043128">
    <property type="entry name" value="Rev_trsase/Diguanyl_cyclase"/>
</dbReference>
<feature type="transmembrane region" description="Helical" evidence="3">
    <location>
        <begin position="161"/>
        <end position="180"/>
    </location>
</feature>
<dbReference type="InterPro" id="IPR000160">
    <property type="entry name" value="GGDEF_dom"/>
</dbReference>
<evidence type="ECO:0000259" key="4">
    <source>
        <dbReference type="PROSITE" id="PS50887"/>
    </source>
</evidence>
<dbReference type="NCBIfam" id="TIGR00254">
    <property type="entry name" value="GGDEF"/>
    <property type="match status" value="1"/>
</dbReference>
<evidence type="ECO:0000313" key="5">
    <source>
        <dbReference type="EMBL" id="MCK7595407.1"/>
    </source>
</evidence>
<feature type="transmembrane region" description="Helical" evidence="3">
    <location>
        <begin position="117"/>
        <end position="134"/>
    </location>
</feature>
<dbReference type="CDD" id="cd01949">
    <property type="entry name" value="GGDEF"/>
    <property type="match status" value="1"/>
</dbReference>